<keyword evidence="2" id="KW-0732">Signal</keyword>
<evidence type="ECO:0000256" key="2">
    <source>
        <dbReference type="SAM" id="SignalP"/>
    </source>
</evidence>
<organism evidence="3 4">
    <name type="scientific">Clostridium oceanicum</name>
    <dbReference type="NCBI Taxonomy" id="1543"/>
    <lineage>
        <taxon>Bacteria</taxon>
        <taxon>Bacillati</taxon>
        <taxon>Bacillota</taxon>
        <taxon>Clostridia</taxon>
        <taxon>Eubacteriales</taxon>
        <taxon>Clostridiaceae</taxon>
        <taxon>Clostridium</taxon>
    </lineage>
</organism>
<dbReference type="RefSeq" id="WP_343763622.1">
    <property type="nucleotide sequence ID" value="NZ_BAAACG010000019.1"/>
</dbReference>
<evidence type="ECO:0000256" key="1">
    <source>
        <dbReference type="SAM" id="MobiDB-lite"/>
    </source>
</evidence>
<protein>
    <submittedName>
        <fullName evidence="3">DUF2680 domain-containing protein</fullName>
    </submittedName>
</protein>
<proteinExistence type="predicted"/>
<feature type="region of interest" description="Disordered" evidence="1">
    <location>
        <begin position="107"/>
        <end position="165"/>
    </location>
</feature>
<feature type="compositionally biased region" description="Gly residues" evidence="1">
    <location>
        <begin position="131"/>
        <end position="159"/>
    </location>
</feature>
<accession>A0ABN1JTV4</accession>
<reference evidence="3 4" key="1">
    <citation type="journal article" date="2019" name="Int. J. Syst. Evol. Microbiol.">
        <title>The Global Catalogue of Microorganisms (GCM) 10K type strain sequencing project: providing services to taxonomists for standard genome sequencing and annotation.</title>
        <authorList>
            <consortium name="The Broad Institute Genomics Platform"/>
            <consortium name="The Broad Institute Genome Sequencing Center for Infectious Disease"/>
            <person name="Wu L."/>
            <person name="Ma J."/>
        </authorList>
    </citation>
    <scope>NUCLEOTIDE SEQUENCE [LARGE SCALE GENOMIC DNA]</scope>
    <source>
        <strain evidence="3 4">JCM 1407</strain>
    </source>
</reference>
<evidence type="ECO:0000313" key="3">
    <source>
        <dbReference type="EMBL" id="GAA0746492.1"/>
    </source>
</evidence>
<name>A0ABN1JTV4_9CLOT</name>
<sequence>MIKLKKALAVGTMALTIGAMSLTAFAASNYKTPAEAAAGVTGKTVESVTHEKAETGKTYGTIAKDAGKLDEFKKENLEMKKDNLKSQVESGKITQEKADEIIKAVEKNQAECDGSGSAKIGQHMGARFGSNGEGQGNGGANRGKGQGRGQNGGGRGLGNRAGASK</sequence>
<feature type="signal peptide" evidence="2">
    <location>
        <begin position="1"/>
        <end position="26"/>
    </location>
</feature>
<dbReference type="EMBL" id="BAAACG010000019">
    <property type="protein sequence ID" value="GAA0746492.1"/>
    <property type="molecule type" value="Genomic_DNA"/>
</dbReference>
<feature type="chain" id="PRO_5045350623" evidence="2">
    <location>
        <begin position="27"/>
        <end position="165"/>
    </location>
</feature>
<keyword evidence="4" id="KW-1185">Reference proteome</keyword>
<dbReference type="Proteomes" id="UP001501510">
    <property type="component" value="Unassembled WGS sequence"/>
</dbReference>
<evidence type="ECO:0000313" key="4">
    <source>
        <dbReference type="Proteomes" id="UP001501510"/>
    </source>
</evidence>
<gene>
    <name evidence="3" type="ORF">GCM10008906_34170</name>
</gene>
<comment type="caution">
    <text evidence="3">The sequence shown here is derived from an EMBL/GenBank/DDBJ whole genome shotgun (WGS) entry which is preliminary data.</text>
</comment>